<evidence type="ECO:0000313" key="17">
    <source>
        <dbReference type="EMBL" id="AWD32683.1"/>
    </source>
</evidence>
<dbReference type="GO" id="GO:0009231">
    <property type="term" value="P:riboflavin biosynthetic process"/>
    <property type="evidence" value="ECO:0007669"/>
    <property type="project" value="UniProtKB-UniPathway"/>
</dbReference>
<dbReference type="Proteomes" id="UP000266796">
    <property type="component" value="Chromosome"/>
</dbReference>
<evidence type="ECO:0000256" key="10">
    <source>
        <dbReference type="ARBA" id="ARBA00023002"/>
    </source>
</evidence>
<keyword evidence="12" id="KW-0378">Hydrolase</keyword>
<evidence type="ECO:0000256" key="14">
    <source>
        <dbReference type="PIRSR" id="PIRSR006769-2"/>
    </source>
</evidence>
<dbReference type="GO" id="GO:0008835">
    <property type="term" value="F:diaminohydroxyphosphoribosylaminopyrimidine deaminase activity"/>
    <property type="evidence" value="ECO:0007669"/>
    <property type="project" value="UniProtKB-EC"/>
</dbReference>
<feature type="active site" description="Proton donor" evidence="13">
    <location>
        <position position="59"/>
    </location>
</feature>
<dbReference type="EC" id="1.1.1.193" evidence="12"/>
<evidence type="ECO:0000256" key="2">
    <source>
        <dbReference type="ARBA" id="ARBA00004882"/>
    </source>
</evidence>
<dbReference type="Pfam" id="PF01872">
    <property type="entry name" value="RibD_C"/>
    <property type="match status" value="1"/>
</dbReference>
<proteinExistence type="inferred from homology"/>
<dbReference type="Gene3D" id="3.40.430.10">
    <property type="entry name" value="Dihydrofolate Reductase, subunit A"/>
    <property type="match status" value="1"/>
</dbReference>
<dbReference type="PROSITE" id="PS51747">
    <property type="entry name" value="CYT_DCMP_DEAMINASES_2"/>
    <property type="match status" value="1"/>
</dbReference>
<keyword evidence="10 12" id="KW-0560">Oxidoreductase</keyword>
<dbReference type="NCBIfam" id="TIGR00227">
    <property type="entry name" value="ribD_Cterm"/>
    <property type="match status" value="1"/>
</dbReference>
<keyword evidence="8 12" id="KW-0862">Zinc</keyword>
<dbReference type="KEGG" id="kso:CKSOR_00583"/>
<dbReference type="InterPro" id="IPR016193">
    <property type="entry name" value="Cytidine_deaminase-like"/>
</dbReference>
<feature type="binding site" evidence="14">
    <location>
        <position position="194"/>
    </location>
    <ligand>
        <name>substrate</name>
    </ligand>
</feature>
<dbReference type="PANTHER" id="PTHR38011:SF7">
    <property type="entry name" value="2,5-DIAMINO-6-RIBOSYLAMINO-4(3H)-PYRIMIDINONE 5'-PHOSPHATE REDUCTASE"/>
    <property type="match status" value="1"/>
</dbReference>
<feature type="binding site" evidence="15">
    <location>
        <position position="85"/>
    </location>
    <ligand>
        <name>Zn(2+)</name>
        <dbReference type="ChEBI" id="CHEBI:29105"/>
        <note>catalytic</note>
    </ligand>
</feature>
<protein>
    <recommendedName>
        <fullName evidence="12">Riboflavin biosynthesis protein RibD</fullName>
    </recommendedName>
    <domain>
        <recommendedName>
            <fullName evidence="12">Diaminohydroxyphosphoribosylaminopyrimidine deaminase</fullName>
            <shortName evidence="12">DRAP deaminase</shortName>
            <ecNumber evidence="12">3.5.4.26</ecNumber>
        </recommendedName>
        <alternativeName>
            <fullName evidence="12">Riboflavin-specific deaminase</fullName>
        </alternativeName>
    </domain>
    <domain>
        <recommendedName>
            <fullName evidence="12">5-amino-6-(5-phosphoribosylamino)uracil reductase</fullName>
            <ecNumber evidence="12">1.1.1.193</ecNumber>
        </recommendedName>
        <alternativeName>
            <fullName evidence="12">HTP reductase</fullName>
        </alternativeName>
    </domain>
</protein>
<dbReference type="Pfam" id="PF00383">
    <property type="entry name" value="dCMP_cyt_deam_1"/>
    <property type="match status" value="1"/>
</dbReference>
<dbReference type="InterPro" id="IPR002734">
    <property type="entry name" value="RibDG_C"/>
</dbReference>
<dbReference type="UniPathway" id="UPA00275">
    <property type="reaction ID" value="UER00401"/>
</dbReference>
<evidence type="ECO:0000256" key="7">
    <source>
        <dbReference type="ARBA" id="ARBA00022723"/>
    </source>
</evidence>
<feature type="binding site" evidence="14">
    <location>
        <position position="164"/>
    </location>
    <ligand>
        <name>NADP(+)</name>
        <dbReference type="ChEBI" id="CHEBI:58349"/>
    </ligand>
</feature>
<feature type="binding site" evidence="14">
    <location>
        <position position="301"/>
    </location>
    <ligand>
        <name>substrate</name>
    </ligand>
</feature>
<dbReference type="InterPro" id="IPR002125">
    <property type="entry name" value="CMP_dCMP_dom"/>
</dbReference>
<evidence type="ECO:0000256" key="11">
    <source>
        <dbReference type="ARBA" id="ARBA00023268"/>
    </source>
</evidence>
<dbReference type="InterPro" id="IPR016192">
    <property type="entry name" value="APOBEC/CMP_deaminase_Zn-bd"/>
</dbReference>
<dbReference type="SUPFAM" id="SSF53927">
    <property type="entry name" value="Cytidine deaminase-like"/>
    <property type="match status" value="1"/>
</dbReference>
<feature type="binding site" evidence="15">
    <location>
        <position position="94"/>
    </location>
    <ligand>
        <name>Zn(2+)</name>
        <dbReference type="ChEBI" id="CHEBI:29105"/>
        <note>catalytic</note>
    </ligand>
</feature>
<evidence type="ECO:0000313" key="18">
    <source>
        <dbReference type="Proteomes" id="UP000266796"/>
    </source>
</evidence>
<sequence length="378" mass="42944">MDNQIKNYDLYWMEQAIELAKNSIFITKPNPSVGCIIVNNLGICIGKGSTQQVGGLHAEVLAINDAIQNKYSIEGSTIFVTLEPCCHYGRTPPCIDQIIKHKPKRIVIALLDPNPKINGKSIELLKQSGIHVELGLCFREALELNLGFVSRMVRNKPWIWSKIAISMDGFCSLNNGTSKWITGIEARQDSHYWRAKSSAIMTGIGTIIKDDPLLNVRINKNVKQPIKIILDSNLSISEKARVFDGNLVIIFTAKYNKEKIKQLSDLNASILYMPNIYGNGIDFSEMFSWLNKNQINDIHVESGPKLNSFLLSNQMLDEIILYIAPKFFGKGINLFQYFKSNSLNNEYFNFIENVQIGSDIRLRMRSKKSYDNVFKYFN</sequence>
<dbReference type="PROSITE" id="PS00903">
    <property type="entry name" value="CYT_DCMP_DEAMINASES_1"/>
    <property type="match status" value="1"/>
</dbReference>
<evidence type="ECO:0000256" key="5">
    <source>
        <dbReference type="ARBA" id="ARBA00007417"/>
    </source>
</evidence>
<comment type="catalytic activity">
    <reaction evidence="12">
        <text>2,5-diamino-6-hydroxy-4-(5-phosphoribosylamino)-pyrimidine + H2O + H(+) = 5-amino-6-(5-phospho-D-ribosylamino)uracil + NH4(+)</text>
        <dbReference type="Rhea" id="RHEA:21868"/>
        <dbReference type="ChEBI" id="CHEBI:15377"/>
        <dbReference type="ChEBI" id="CHEBI:15378"/>
        <dbReference type="ChEBI" id="CHEBI:28938"/>
        <dbReference type="ChEBI" id="CHEBI:58453"/>
        <dbReference type="ChEBI" id="CHEBI:58614"/>
        <dbReference type="EC" id="3.5.4.26"/>
    </reaction>
</comment>
<keyword evidence="7 12" id="KW-0479">Metal-binding</keyword>
<comment type="similarity">
    <text evidence="5 12">In the C-terminal section; belongs to the HTP reductase family.</text>
</comment>
<dbReference type="OrthoDB" id="9800865at2"/>
<dbReference type="PIRSF" id="PIRSF006769">
    <property type="entry name" value="RibD"/>
    <property type="match status" value="1"/>
</dbReference>
<dbReference type="GO" id="GO:0008703">
    <property type="term" value="F:5-amino-6-(5-phosphoribosylamino)uracil reductase activity"/>
    <property type="evidence" value="ECO:0007669"/>
    <property type="project" value="UniProtKB-EC"/>
</dbReference>
<keyword evidence="9 12" id="KW-0521">NADP</keyword>
<keyword evidence="11" id="KW-0511">Multifunctional enzyme</keyword>
<comment type="cofactor">
    <cofactor evidence="12 15">
        <name>Zn(2+)</name>
        <dbReference type="ChEBI" id="CHEBI:29105"/>
    </cofactor>
    <text evidence="12 15">Binds 1 zinc ion.</text>
</comment>
<evidence type="ECO:0000256" key="3">
    <source>
        <dbReference type="ARBA" id="ARBA00004910"/>
    </source>
</evidence>
<dbReference type="InterPro" id="IPR024072">
    <property type="entry name" value="DHFR-like_dom_sf"/>
</dbReference>
<evidence type="ECO:0000256" key="9">
    <source>
        <dbReference type="ARBA" id="ARBA00022857"/>
    </source>
</evidence>
<keyword evidence="18" id="KW-1185">Reference proteome</keyword>
<dbReference type="PANTHER" id="PTHR38011">
    <property type="entry name" value="DIHYDROFOLATE REDUCTASE FAMILY PROTEIN (AFU_ORTHOLOGUE AFUA_8G06820)"/>
    <property type="match status" value="1"/>
</dbReference>
<feature type="binding site" evidence="14">
    <location>
        <position position="217"/>
    </location>
    <ligand>
        <name>substrate</name>
    </ligand>
</feature>
<reference evidence="17 18" key="1">
    <citation type="journal article" date="2018" name="Parasitology">
        <title>The reduced genome of Candidatus Kinetoplastibacterium sorsogonicusi, the endosymbiont of Kentomonas sorsogonicus (Trypanosomatidae): loss of the haem-synthesis pathway.</title>
        <authorList>
            <person name="Silva F.M."/>
            <person name="Kostygov A.Y."/>
            <person name="Spodareva V.V."/>
            <person name="Butenko A."/>
            <person name="Tossou R."/>
            <person name="Lukes J."/>
            <person name="Yurchenko V."/>
            <person name="Alves J.M.P."/>
        </authorList>
    </citation>
    <scope>NUCLEOTIDE SEQUENCE [LARGE SCALE GENOMIC DNA]</scope>
    <source>
        <strain evidence="17 18">MF-08</strain>
    </source>
</reference>
<dbReference type="RefSeq" id="WP_108674082.1">
    <property type="nucleotide sequence ID" value="NZ_CP025628.1"/>
</dbReference>
<accession>A0A3Q8F3Y0</accession>
<feature type="binding site" evidence="15">
    <location>
        <position position="57"/>
    </location>
    <ligand>
        <name>Zn(2+)</name>
        <dbReference type="ChEBI" id="CHEBI:29105"/>
        <note>catalytic</note>
    </ligand>
</feature>
<keyword evidence="6 12" id="KW-0686">Riboflavin biosynthesis</keyword>
<dbReference type="EC" id="3.5.4.26" evidence="12"/>
<dbReference type="InterPro" id="IPR050765">
    <property type="entry name" value="Riboflavin_Biosynth_HTPR"/>
</dbReference>
<dbReference type="CDD" id="cd01284">
    <property type="entry name" value="Riboflavin_deaminase-reductase"/>
    <property type="match status" value="1"/>
</dbReference>
<gene>
    <name evidence="17" type="primary">ribD</name>
    <name evidence="17" type="ORF">CKSOR_00583</name>
</gene>
<evidence type="ECO:0000256" key="8">
    <source>
        <dbReference type="ARBA" id="ARBA00022833"/>
    </source>
</evidence>
<dbReference type="EMBL" id="CP025628">
    <property type="protein sequence ID" value="AWD32683.1"/>
    <property type="molecule type" value="Genomic_DNA"/>
</dbReference>
<feature type="binding site" evidence="14">
    <location>
        <position position="178"/>
    </location>
    <ligand>
        <name>substrate</name>
    </ligand>
</feature>
<dbReference type="AlphaFoldDB" id="A0A3Q8F3Y0"/>
<evidence type="ECO:0000256" key="12">
    <source>
        <dbReference type="PIRNR" id="PIRNR006769"/>
    </source>
</evidence>
<evidence type="ECO:0000256" key="15">
    <source>
        <dbReference type="PIRSR" id="PIRSR006769-3"/>
    </source>
</evidence>
<evidence type="ECO:0000256" key="1">
    <source>
        <dbReference type="ARBA" id="ARBA00002151"/>
    </source>
</evidence>
<evidence type="ECO:0000259" key="16">
    <source>
        <dbReference type="PROSITE" id="PS51747"/>
    </source>
</evidence>
<feature type="binding site" evidence="14">
    <location>
        <position position="180"/>
    </location>
    <ligand>
        <name>NADP(+)</name>
        <dbReference type="ChEBI" id="CHEBI:58349"/>
    </ligand>
</feature>
<comment type="similarity">
    <text evidence="4 12">In the N-terminal section; belongs to the cytidine and deoxycytidylate deaminase family.</text>
</comment>
<organism evidence="17 18">
    <name type="scientific">Candidatus Kinetoplastidibacterium kentomonadis</name>
    <dbReference type="NCBI Taxonomy" id="1576550"/>
    <lineage>
        <taxon>Bacteria</taxon>
        <taxon>Pseudomonadati</taxon>
        <taxon>Pseudomonadota</taxon>
        <taxon>Betaproteobacteria</taxon>
        <taxon>Candidatus Kinetoplastidibacterium</taxon>
    </lineage>
</organism>
<dbReference type="GO" id="GO:0050661">
    <property type="term" value="F:NADP binding"/>
    <property type="evidence" value="ECO:0007669"/>
    <property type="project" value="InterPro"/>
</dbReference>
<comment type="catalytic activity">
    <reaction evidence="12">
        <text>5-amino-6-(5-phospho-D-ribitylamino)uracil + NADP(+) = 5-amino-6-(5-phospho-D-ribosylamino)uracil + NADPH + H(+)</text>
        <dbReference type="Rhea" id="RHEA:17845"/>
        <dbReference type="ChEBI" id="CHEBI:15378"/>
        <dbReference type="ChEBI" id="CHEBI:57783"/>
        <dbReference type="ChEBI" id="CHEBI:58349"/>
        <dbReference type="ChEBI" id="CHEBI:58421"/>
        <dbReference type="ChEBI" id="CHEBI:58453"/>
        <dbReference type="EC" id="1.1.1.193"/>
    </reaction>
</comment>
<dbReference type="Gene3D" id="3.40.140.10">
    <property type="entry name" value="Cytidine Deaminase, domain 2"/>
    <property type="match status" value="1"/>
</dbReference>
<comment type="function">
    <text evidence="1 12">Converts 2,5-diamino-6-(ribosylamino)-4(3h)-pyrimidinone 5'-phosphate into 5-amino-6-(ribosylamino)-2,4(1h,3h)-pyrimidinedione 5'-phosphate.</text>
</comment>
<evidence type="ECO:0000256" key="13">
    <source>
        <dbReference type="PIRSR" id="PIRSR006769-1"/>
    </source>
</evidence>
<evidence type="ECO:0000256" key="4">
    <source>
        <dbReference type="ARBA" id="ARBA00005259"/>
    </source>
</evidence>
<dbReference type="NCBIfam" id="TIGR00326">
    <property type="entry name" value="eubact_ribD"/>
    <property type="match status" value="1"/>
</dbReference>
<name>A0A3Q8F3Y0_9PROT</name>
<feature type="binding site" evidence="14">
    <location>
        <position position="214"/>
    </location>
    <ligand>
        <name>substrate</name>
    </ligand>
</feature>
<comment type="pathway">
    <text evidence="3 12">Cofactor biosynthesis; riboflavin biosynthesis; 5-amino-6-(D-ribitylamino)uracil from GTP: step 3/4.</text>
</comment>
<dbReference type="InterPro" id="IPR004794">
    <property type="entry name" value="Eubact_RibD"/>
</dbReference>
<dbReference type="GO" id="GO:0008270">
    <property type="term" value="F:zinc ion binding"/>
    <property type="evidence" value="ECO:0007669"/>
    <property type="project" value="InterPro"/>
</dbReference>
<evidence type="ECO:0000256" key="6">
    <source>
        <dbReference type="ARBA" id="ARBA00022619"/>
    </source>
</evidence>
<feature type="binding site" evidence="14">
    <location>
        <position position="232"/>
    </location>
    <ligand>
        <name>NADP(+)</name>
        <dbReference type="ChEBI" id="CHEBI:58349"/>
    </ligand>
</feature>
<dbReference type="SUPFAM" id="SSF53597">
    <property type="entry name" value="Dihydrofolate reductase-like"/>
    <property type="match status" value="1"/>
</dbReference>
<comment type="pathway">
    <text evidence="2 12">Cofactor biosynthesis; riboflavin biosynthesis; 5-amino-6-(D-ribitylamino)uracil from GTP: step 2/4.</text>
</comment>
<feature type="binding site" evidence="14">
    <location>
        <position position="210"/>
    </location>
    <ligand>
        <name>NADP(+)</name>
        <dbReference type="ChEBI" id="CHEBI:58349"/>
    </ligand>
</feature>
<dbReference type="InterPro" id="IPR011549">
    <property type="entry name" value="RibD_C"/>
</dbReference>
<feature type="domain" description="CMP/dCMP-type deaminase" evidence="16">
    <location>
        <begin position="7"/>
        <end position="133"/>
    </location>
</feature>
<feature type="binding site" evidence="14">
    <location>
        <position position="206"/>
    </location>
    <ligand>
        <name>substrate</name>
    </ligand>
</feature>